<dbReference type="AlphaFoldDB" id="A0AA87B0D5"/>
<dbReference type="Proteomes" id="UP000004773">
    <property type="component" value="Unassembled WGS sequence"/>
</dbReference>
<proteinExistence type="predicted"/>
<keyword evidence="1" id="KW-0472">Membrane</keyword>
<feature type="transmembrane region" description="Helical" evidence="1">
    <location>
        <begin position="6"/>
        <end position="26"/>
    </location>
</feature>
<evidence type="ECO:0000256" key="1">
    <source>
        <dbReference type="SAM" id="Phobius"/>
    </source>
</evidence>
<evidence type="ECO:0000313" key="2">
    <source>
        <dbReference type="EMBL" id="EGF88799.1"/>
    </source>
</evidence>
<organism evidence="2 3">
    <name type="scientific">Gemella haemolysans M341</name>
    <dbReference type="NCBI Taxonomy" id="562981"/>
    <lineage>
        <taxon>Bacteria</taxon>
        <taxon>Bacillati</taxon>
        <taxon>Bacillota</taxon>
        <taxon>Bacilli</taxon>
        <taxon>Bacillales</taxon>
        <taxon>Gemellaceae</taxon>
        <taxon>Gemella</taxon>
    </lineage>
</organism>
<keyword evidence="1" id="KW-1133">Transmembrane helix</keyword>
<reference evidence="2 3" key="1">
    <citation type="submission" date="2011-03" db="EMBL/GenBank/DDBJ databases">
        <title>The Genome Sequence of Gemella haemolysans M341.</title>
        <authorList>
            <consortium name="The Broad Institute Genome Sequencing Platform"/>
            <consortium name="The Broad Institute Genome Sequencing Center for Infectious Disease"/>
            <person name="Earl A."/>
            <person name="Ward D."/>
            <person name="Feldgarden M."/>
            <person name="Gevers D."/>
            <person name="Sibley C.D."/>
            <person name="Field T.R."/>
            <person name="Grinwis M."/>
            <person name="Eshaghurshan C.S."/>
            <person name="Surette M.G."/>
            <person name="Young S.K."/>
            <person name="Zeng Q."/>
            <person name="Gargeya S."/>
            <person name="Fitzgerald M."/>
            <person name="Haas B."/>
            <person name="Abouelleil A."/>
            <person name="Alvarado L."/>
            <person name="Arachchi H.M."/>
            <person name="Berlin A."/>
            <person name="Brown A."/>
            <person name="Chapman S.B."/>
            <person name="Chen Z."/>
            <person name="Dunbar C."/>
            <person name="Freedman E."/>
            <person name="Gearin G."/>
            <person name="Gellesch M."/>
            <person name="Goldberg J."/>
            <person name="Griggs A."/>
            <person name="Gujja S."/>
            <person name="Heilman E.R."/>
            <person name="Heiman D."/>
            <person name="Howarth C."/>
            <person name="Larson L."/>
            <person name="Lui A."/>
            <person name="MacDonald P.J.P."/>
            <person name="Mehta T."/>
            <person name="Montmayeur A."/>
            <person name="Murphy C."/>
            <person name="Neiman D."/>
            <person name="Pearson M."/>
            <person name="Priest M."/>
            <person name="Roberts A."/>
            <person name="Saif S."/>
            <person name="Shea T."/>
            <person name="Shenoy N."/>
            <person name="Sisk P."/>
            <person name="Stolte C."/>
            <person name="Sykes S."/>
            <person name="White J."/>
            <person name="Yandava C."/>
            <person name="Wortman J."/>
            <person name="Nusbaum C."/>
            <person name="Birren B."/>
        </authorList>
    </citation>
    <scope>NUCLEOTIDE SEQUENCE [LARGE SCALE GENOMIC DNA]</scope>
    <source>
        <strain evidence="2 3">M341</strain>
    </source>
</reference>
<sequence length="60" mass="6965">MAIFLSVIVFIISFVLLLGSYIMLVAKRKIKKRRMDKVLKLVAAYSLVSALVFCYQYLYL</sequence>
<keyword evidence="1" id="KW-0812">Transmembrane</keyword>
<evidence type="ECO:0000313" key="3">
    <source>
        <dbReference type="Proteomes" id="UP000004773"/>
    </source>
</evidence>
<dbReference type="EMBL" id="ACRO01000010">
    <property type="protein sequence ID" value="EGF88799.1"/>
    <property type="molecule type" value="Genomic_DNA"/>
</dbReference>
<comment type="caution">
    <text evidence="2">The sequence shown here is derived from an EMBL/GenBank/DDBJ whole genome shotgun (WGS) entry which is preliminary data.</text>
</comment>
<accession>A0AA87B0D5</accession>
<protein>
    <submittedName>
        <fullName evidence="2">Uncharacterized protein</fullName>
    </submittedName>
</protein>
<gene>
    <name evidence="2" type="ORF">HMPREF0428_00806</name>
</gene>
<name>A0AA87B0D5_9BACL</name>
<feature type="transmembrane region" description="Helical" evidence="1">
    <location>
        <begin position="38"/>
        <end position="58"/>
    </location>
</feature>